<evidence type="ECO:0000313" key="3">
    <source>
        <dbReference type="Proteomes" id="UP000036367"/>
    </source>
</evidence>
<dbReference type="RefSeq" id="WP_236696610.1">
    <property type="nucleotide sequence ID" value="NZ_LECT01000044.1"/>
</dbReference>
<evidence type="ECO:0000313" key="2">
    <source>
        <dbReference type="EMBL" id="KLU02693.1"/>
    </source>
</evidence>
<feature type="region of interest" description="Disordered" evidence="1">
    <location>
        <begin position="1"/>
        <end position="66"/>
    </location>
</feature>
<feature type="compositionally biased region" description="Acidic residues" evidence="1">
    <location>
        <begin position="50"/>
        <end position="59"/>
    </location>
</feature>
<protein>
    <submittedName>
        <fullName evidence="2">Uncharacterized protein</fullName>
    </submittedName>
</protein>
<accession>A0A0J1B7Z8</accession>
<feature type="compositionally biased region" description="Basic and acidic residues" evidence="1">
    <location>
        <begin position="7"/>
        <end position="21"/>
    </location>
</feature>
<dbReference type="Proteomes" id="UP000036367">
    <property type="component" value="Unassembled WGS sequence"/>
</dbReference>
<dbReference type="STRING" id="595434.RISK_005759"/>
<gene>
    <name evidence="2" type="ORF">RISK_005759</name>
</gene>
<dbReference type="AlphaFoldDB" id="A0A0J1B7Z8"/>
<sequence length="66" mass="7116">MAELVDDEGRDREPEVERDDVLDVNAGGDKRPREEVSVWPGQLSTGSDGVDQDELDDATGNDVSTG</sequence>
<name>A0A0J1B7Z8_RHOIS</name>
<dbReference type="EMBL" id="LECT01000044">
    <property type="protein sequence ID" value="KLU02693.1"/>
    <property type="molecule type" value="Genomic_DNA"/>
</dbReference>
<keyword evidence="3" id="KW-1185">Reference proteome</keyword>
<reference evidence="2" key="1">
    <citation type="submission" date="2015-05" db="EMBL/GenBank/DDBJ databases">
        <title>Permanent draft genome of Rhodopirellula islandicus K833.</title>
        <authorList>
            <person name="Kizina J."/>
            <person name="Richter M."/>
            <person name="Glockner F.O."/>
            <person name="Harder J."/>
        </authorList>
    </citation>
    <scope>NUCLEOTIDE SEQUENCE [LARGE SCALE GENOMIC DNA]</scope>
    <source>
        <strain evidence="2">K833</strain>
    </source>
</reference>
<proteinExistence type="predicted"/>
<dbReference type="PATRIC" id="fig|595434.4.peg.5468"/>
<evidence type="ECO:0000256" key="1">
    <source>
        <dbReference type="SAM" id="MobiDB-lite"/>
    </source>
</evidence>
<comment type="caution">
    <text evidence="2">The sequence shown here is derived from an EMBL/GenBank/DDBJ whole genome shotgun (WGS) entry which is preliminary data.</text>
</comment>
<organism evidence="2 3">
    <name type="scientific">Rhodopirellula islandica</name>
    <dbReference type="NCBI Taxonomy" id="595434"/>
    <lineage>
        <taxon>Bacteria</taxon>
        <taxon>Pseudomonadati</taxon>
        <taxon>Planctomycetota</taxon>
        <taxon>Planctomycetia</taxon>
        <taxon>Pirellulales</taxon>
        <taxon>Pirellulaceae</taxon>
        <taxon>Rhodopirellula</taxon>
    </lineage>
</organism>